<evidence type="ECO:0000313" key="1">
    <source>
        <dbReference type="EMBL" id="GHF38688.1"/>
    </source>
</evidence>
<evidence type="ECO:0000313" key="2">
    <source>
        <dbReference type="Proteomes" id="UP000638313"/>
    </source>
</evidence>
<keyword evidence="2" id="KW-1185">Reference proteome</keyword>
<dbReference type="Proteomes" id="UP000638313">
    <property type="component" value="Unassembled WGS sequence"/>
</dbReference>
<organism evidence="1 2">
    <name type="scientific">Streptomyces mashuensis</name>
    <dbReference type="NCBI Taxonomy" id="33904"/>
    <lineage>
        <taxon>Bacteria</taxon>
        <taxon>Bacillati</taxon>
        <taxon>Actinomycetota</taxon>
        <taxon>Actinomycetes</taxon>
        <taxon>Kitasatosporales</taxon>
        <taxon>Streptomycetaceae</taxon>
        <taxon>Streptomyces</taxon>
    </lineage>
</organism>
<reference evidence="1" key="1">
    <citation type="journal article" date="2014" name="Int. J. Syst. Evol. Microbiol.">
        <title>Complete genome sequence of Corynebacterium casei LMG S-19264T (=DSM 44701T), isolated from a smear-ripened cheese.</title>
        <authorList>
            <consortium name="US DOE Joint Genome Institute (JGI-PGF)"/>
            <person name="Walter F."/>
            <person name="Albersmeier A."/>
            <person name="Kalinowski J."/>
            <person name="Ruckert C."/>
        </authorList>
    </citation>
    <scope>NUCLEOTIDE SEQUENCE</scope>
    <source>
        <strain evidence="1">JCM 4059</strain>
    </source>
</reference>
<dbReference type="EMBL" id="BNBD01000003">
    <property type="protein sequence ID" value="GHF38688.1"/>
    <property type="molecule type" value="Genomic_DNA"/>
</dbReference>
<name>A0A919ECF0_9ACTN</name>
<proteinExistence type="predicted"/>
<reference evidence="1" key="2">
    <citation type="submission" date="2020-09" db="EMBL/GenBank/DDBJ databases">
        <authorList>
            <person name="Sun Q."/>
            <person name="Ohkuma M."/>
        </authorList>
    </citation>
    <scope>NUCLEOTIDE SEQUENCE</scope>
    <source>
        <strain evidence="1">JCM 4059</strain>
    </source>
</reference>
<accession>A0A919ECF0</accession>
<dbReference type="AlphaFoldDB" id="A0A919ECF0"/>
<protein>
    <submittedName>
        <fullName evidence="1">Uncharacterized protein</fullName>
    </submittedName>
</protein>
<comment type="caution">
    <text evidence="1">The sequence shown here is derived from an EMBL/GenBank/DDBJ whole genome shotgun (WGS) entry which is preliminary data.</text>
</comment>
<sequence length="199" mass="21365">MIEPWAPRELADPGMLNRRVKDVHTHLLRPPAVRVIGVEWLARKGGYTHLPCYAVGAQPVGIAYETRPGMAPTNSAGNVVGLTAPVDGRYRYTIGGNVSPGLQSSGADQVHMMWLDVAVLPAPDFNTASVGNNALATGSLSSWTSYSNCGTFTVEVPMRAGNFISCVARTPDLAGIGWADARFHTSTCFQELRWIGELP</sequence>
<gene>
    <name evidence="1" type="ORF">GCM10010218_19870</name>
</gene>